<dbReference type="Pfam" id="PF22594">
    <property type="entry name" value="GTP-eEF1A_C"/>
    <property type="match status" value="1"/>
</dbReference>
<dbReference type="InterPro" id="IPR031157">
    <property type="entry name" value="G_TR_CS"/>
</dbReference>
<feature type="compositionally biased region" description="Basic and acidic residues" evidence="6">
    <location>
        <begin position="28"/>
        <end position="90"/>
    </location>
</feature>
<evidence type="ECO:0000256" key="5">
    <source>
        <dbReference type="ARBA" id="ARBA00023134"/>
    </source>
</evidence>
<dbReference type="SUPFAM" id="SSF50465">
    <property type="entry name" value="EF-Tu/eEF-1alpha/eIF2-gamma C-terminal domain"/>
    <property type="match status" value="1"/>
</dbReference>
<dbReference type="SUPFAM" id="SSF52540">
    <property type="entry name" value="P-loop containing nucleoside triphosphate hydrolases"/>
    <property type="match status" value="1"/>
</dbReference>
<comment type="similarity">
    <text evidence="1">Belongs to the TRAFAC class translation factor GTPase superfamily. Classic translation factor GTPase family. EF-Tu/EF-1A subfamily.</text>
</comment>
<feature type="compositionally biased region" description="Acidic residues" evidence="6">
    <location>
        <begin position="212"/>
        <end position="221"/>
    </location>
</feature>
<dbReference type="InterPro" id="IPR009001">
    <property type="entry name" value="Transl_elong_EF1A/Init_IF2_C"/>
</dbReference>
<dbReference type="FunFam" id="2.40.30.10:FF:000005">
    <property type="entry name" value="Elongation factor 1-alpha"/>
    <property type="match status" value="1"/>
</dbReference>
<dbReference type="CDD" id="cd03705">
    <property type="entry name" value="EF1_alpha_III"/>
    <property type="match status" value="1"/>
</dbReference>
<dbReference type="SUPFAM" id="SSF50447">
    <property type="entry name" value="Translation proteins"/>
    <property type="match status" value="1"/>
</dbReference>
<name>A0A6J8AQ90_MYTCO</name>
<evidence type="ECO:0000256" key="4">
    <source>
        <dbReference type="ARBA" id="ARBA00022917"/>
    </source>
</evidence>
<evidence type="ECO:0000313" key="8">
    <source>
        <dbReference type="EMBL" id="CAC5371976.1"/>
    </source>
</evidence>
<dbReference type="Pfam" id="PF00009">
    <property type="entry name" value="GTP_EFTU"/>
    <property type="match status" value="1"/>
</dbReference>
<dbReference type="Gene3D" id="2.40.30.10">
    <property type="entry name" value="Translation factors"/>
    <property type="match status" value="2"/>
</dbReference>
<feature type="domain" description="Tr-type G" evidence="7">
    <location>
        <begin position="262"/>
        <end position="503"/>
    </location>
</feature>
<evidence type="ECO:0000256" key="1">
    <source>
        <dbReference type="ARBA" id="ARBA00007249"/>
    </source>
</evidence>
<evidence type="ECO:0000256" key="3">
    <source>
        <dbReference type="ARBA" id="ARBA00022768"/>
    </source>
</evidence>
<feature type="region of interest" description="Disordered" evidence="6">
    <location>
        <begin position="17"/>
        <end position="112"/>
    </location>
</feature>
<dbReference type="PRINTS" id="PR00315">
    <property type="entry name" value="ELONGATNFCT"/>
</dbReference>
<proteinExistence type="inferred from homology"/>
<keyword evidence="2" id="KW-0547">Nucleotide-binding</keyword>
<dbReference type="OrthoDB" id="6064036at2759"/>
<dbReference type="Proteomes" id="UP000507470">
    <property type="component" value="Unassembled WGS sequence"/>
</dbReference>
<dbReference type="EMBL" id="CACVKT020001833">
    <property type="protein sequence ID" value="CAC5371976.1"/>
    <property type="molecule type" value="Genomic_DNA"/>
</dbReference>
<dbReference type="InterPro" id="IPR000795">
    <property type="entry name" value="T_Tr_GTP-bd_dom"/>
</dbReference>
<dbReference type="InterPro" id="IPR009000">
    <property type="entry name" value="Transl_B-barrel_sf"/>
</dbReference>
<gene>
    <name evidence="8" type="ORF">MCOR_10238</name>
</gene>
<evidence type="ECO:0000313" key="9">
    <source>
        <dbReference type="Proteomes" id="UP000507470"/>
    </source>
</evidence>
<keyword evidence="4" id="KW-0648">Protein biosynthesis</keyword>
<organism evidence="8 9">
    <name type="scientific">Mytilus coruscus</name>
    <name type="common">Sea mussel</name>
    <dbReference type="NCBI Taxonomy" id="42192"/>
    <lineage>
        <taxon>Eukaryota</taxon>
        <taxon>Metazoa</taxon>
        <taxon>Spiralia</taxon>
        <taxon>Lophotrochozoa</taxon>
        <taxon>Mollusca</taxon>
        <taxon>Bivalvia</taxon>
        <taxon>Autobranchia</taxon>
        <taxon>Pteriomorphia</taxon>
        <taxon>Mytilida</taxon>
        <taxon>Mytiloidea</taxon>
        <taxon>Mytilidae</taxon>
        <taxon>Mytilinae</taxon>
        <taxon>Mytilus</taxon>
    </lineage>
</organism>
<reference evidence="8 9" key="1">
    <citation type="submission" date="2020-06" db="EMBL/GenBank/DDBJ databases">
        <authorList>
            <person name="Li R."/>
            <person name="Bekaert M."/>
        </authorList>
    </citation>
    <scope>NUCLEOTIDE SEQUENCE [LARGE SCALE GENOMIC DNA]</scope>
    <source>
        <strain evidence="9">wild</strain>
    </source>
</reference>
<dbReference type="PROSITE" id="PS00301">
    <property type="entry name" value="G_TR_1"/>
    <property type="match status" value="1"/>
</dbReference>
<dbReference type="AlphaFoldDB" id="A0A6J8AQ90"/>
<dbReference type="InterPro" id="IPR050100">
    <property type="entry name" value="TRAFAC_GTPase_members"/>
</dbReference>
<keyword evidence="9" id="KW-1185">Reference proteome</keyword>
<dbReference type="PANTHER" id="PTHR23115">
    <property type="entry name" value="TRANSLATION FACTOR"/>
    <property type="match status" value="1"/>
</dbReference>
<evidence type="ECO:0000259" key="7">
    <source>
        <dbReference type="PROSITE" id="PS51722"/>
    </source>
</evidence>
<dbReference type="GO" id="GO:0003924">
    <property type="term" value="F:GTPase activity"/>
    <property type="evidence" value="ECO:0007669"/>
    <property type="project" value="InterPro"/>
</dbReference>
<protein>
    <submittedName>
        <fullName evidence="8">EEF1A</fullName>
    </submittedName>
</protein>
<dbReference type="GO" id="GO:0005525">
    <property type="term" value="F:GTP binding"/>
    <property type="evidence" value="ECO:0007669"/>
    <property type="project" value="UniProtKB-KW"/>
</dbReference>
<evidence type="ECO:0000256" key="6">
    <source>
        <dbReference type="SAM" id="MobiDB-lite"/>
    </source>
</evidence>
<accession>A0A6J8AQ90</accession>
<dbReference type="InterPro" id="IPR004161">
    <property type="entry name" value="EFTu-like_2"/>
</dbReference>
<evidence type="ECO:0000256" key="2">
    <source>
        <dbReference type="ARBA" id="ARBA00022741"/>
    </source>
</evidence>
<dbReference type="Pfam" id="PF03144">
    <property type="entry name" value="GTP_EFTU_D2"/>
    <property type="match status" value="1"/>
</dbReference>
<dbReference type="GO" id="GO:0003746">
    <property type="term" value="F:translation elongation factor activity"/>
    <property type="evidence" value="ECO:0007669"/>
    <property type="project" value="UniProtKB-KW"/>
</dbReference>
<dbReference type="Gene3D" id="3.40.50.300">
    <property type="entry name" value="P-loop containing nucleotide triphosphate hydrolases"/>
    <property type="match status" value="1"/>
</dbReference>
<keyword evidence="3" id="KW-0251">Elongation factor</keyword>
<feature type="region of interest" description="Disordered" evidence="6">
    <location>
        <begin position="212"/>
        <end position="243"/>
    </location>
</feature>
<dbReference type="PROSITE" id="PS51722">
    <property type="entry name" value="G_TR_2"/>
    <property type="match status" value="1"/>
</dbReference>
<dbReference type="InterPro" id="IPR054696">
    <property type="entry name" value="GTP-eEF1A_C"/>
</dbReference>
<sequence length="803" mass="89119">MSNAKKQRNLYTARIRVEIATAKGPRKRSIDQQDSAHSKKKDEVPKIEKEKDSTSLQNGEKKQSKSNETKKPTSGKDMKNPSNEHNDFKKPPIVQMNGARRPSIEKQKTTLSTARAMGEIVSNIKKSPYPMSAKTANVSFGGVQMLGTPSSEGTDDNLPNVEIEHKHVPSASILKTVRGATPEGVYIANYKNHASIFKGRILLYLKDSDDPKDEAEIDIPSDDSHSVSLSSSSDHEDSPRENVVVENPCLPRQPSSRLDVIKTFLNVVVIGHVDHGKSTMIGHLAHKCDAVDNETINQLAKESEMCGKSSFKFAWVMDRLKAERQRGVTIDSKIRRLDSRRFHVNMIDVPGHKDYVHNMVTGTTQGDVALLVASAEHGEFESGLKKRGQTREHLQLAYNTGIKQLIVVISKMDSIDPAYNEVRFRYCIDNIALLAKKVGFDVETVPFIPISGWGGDNLITPSSKMPWFSSWKVKRRSGGASGKTLLDAIDSSEMPFRMTDRPLRVPIHTVYKLGEIGIVTAGRIHCGYIRPDMGVSYAPNNIHPKVRAVQVFREVMDEARPGDNVGIQIENYTLKDIRKGDVCGDTCDDPPQAVTQFTAQIMILNHPGTIKKGYTPILHCHTSMVACKFLEIKERCDRRTGQCAEENPSCLRPGELGVVDLKPIRPICVECFFDYPSLGRIIIRDMKQTIAVGVIIFIPGRLPPPFEFQRNYGVITRMTGITGLSFGLMSRPTTTGFGAITSVSQYGGDTRPNTKGVMISEPLPYCTEEVEDDDGSVSLTSGDAIPEFPRTFRTKSGRFETEF</sequence>
<dbReference type="InterPro" id="IPR027417">
    <property type="entry name" value="P-loop_NTPase"/>
</dbReference>
<keyword evidence="5" id="KW-0342">GTP-binding</keyword>